<evidence type="ECO:0000313" key="1">
    <source>
        <dbReference type="EMBL" id="RDW67300.1"/>
    </source>
</evidence>
<evidence type="ECO:0000313" key="2">
    <source>
        <dbReference type="Proteomes" id="UP000256690"/>
    </source>
</evidence>
<organism evidence="1 2">
    <name type="scientific">Aspergillus mulundensis</name>
    <dbReference type="NCBI Taxonomy" id="1810919"/>
    <lineage>
        <taxon>Eukaryota</taxon>
        <taxon>Fungi</taxon>
        <taxon>Dikarya</taxon>
        <taxon>Ascomycota</taxon>
        <taxon>Pezizomycotina</taxon>
        <taxon>Eurotiomycetes</taxon>
        <taxon>Eurotiomycetidae</taxon>
        <taxon>Eurotiales</taxon>
        <taxon>Aspergillaceae</taxon>
        <taxon>Aspergillus</taxon>
        <taxon>Aspergillus subgen. Nidulantes</taxon>
    </lineage>
</organism>
<dbReference type="EMBL" id="PVWQ01000012">
    <property type="protein sequence ID" value="RDW67300.1"/>
    <property type="molecule type" value="Genomic_DNA"/>
</dbReference>
<protein>
    <submittedName>
        <fullName evidence="1">Uncharacterized protein</fullName>
    </submittedName>
</protein>
<keyword evidence="2" id="KW-1185">Reference proteome</keyword>
<sequence>MALDAIKPNSIENSVQDLWQCIIGLYFPYDQSYRHSYKASILANNNMPDVTVIQVLATHPNADFRVAADWAERHILMIECKRPSMDTPTQWDNTIEGQFLDDLLENLNASCKIFGAVAIGKKVKFFRFDGKKPTGHPNQLVPLHQDVIDLSDHYQFPHLAYWLDHIKGNGWQWASS</sequence>
<name>A0A3D8R063_9EURO</name>
<reference evidence="1 2" key="1">
    <citation type="journal article" date="2018" name="IMA Fungus">
        <title>IMA Genome-F 9: Draft genome sequence of Annulohypoxylon stygium, Aspergillus mulundensis, Berkeleyomyces basicola (syn. Thielaviopsis basicola), Ceratocystis smalleyi, two Cercospora beticola strains, Coleophoma cylindrospora, Fusarium fracticaudum, Phialophora cf. hyalina, and Morchella septimelata.</title>
        <authorList>
            <person name="Wingfield B.D."/>
            <person name="Bills G.F."/>
            <person name="Dong Y."/>
            <person name="Huang W."/>
            <person name="Nel W.J."/>
            <person name="Swalarsk-Parry B.S."/>
            <person name="Vaghefi N."/>
            <person name="Wilken P.M."/>
            <person name="An Z."/>
            <person name="de Beer Z.W."/>
            <person name="De Vos L."/>
            <person name="Chen L."/>
            <person name="Duong T.A."/>
            <person name="Gao Y."/>
            <person name="Hammerbacher A."/>
            <person name="Kikkert J.R."/>
            <person name="Li Y."/>
            <person name="Li H."/>
            <person name="Li K."/>
            <person name="Li Q."/>
            <person name="Liu X."/>
            <person name="Ma X."/>
            <person name="Naidoo K."/>
            <person name="Pethybridge S.J."/>
            <person name="Sun J."/>
            <person name="Steenkamp E.T."/>
            <person name="van der Nest M.A."/>
            <person name="van Wyk S."/>
            <person name="Wingfield M.J."/>
            <person name="Xiong C."/>
            <person name="Yue Q."/>
            <person name="Zhang X."/>
        </authorList>
    </citation>
    <scope>NUCLEOTIDE SEQUENCE [LARGE SCALE GENOMIC DNA]</scope>
    <source>
        <strain evidence="1 2">DSM 5745</strain>
    </source>
</reference>
<dbReference type="STRING" id="1810919.A0A3D8R063"/>
<comment type="caution">
    <text evidence="1">The sequence shown here is derived from an EMBL/GenBank/DDBJ whole genome shotgun (WGS) entry which is preliminary data.</text>
</comment>
<dbReference type="GeneID" id="38119536"/>
<dbReference type="OrthoDB" id="4499616at2759"/>
<gene>
    <name evidence="1" type="ORF">DSM5745_09166</name>
</gene>
<accession>A0A3D8R063</accession>
<dbReference type="Proteomes" id="UP000256690">
    <property type="component" value="Unassembled WGS sequence"/>
</dbReference>
<dbReference type="AlphaFoldDB" id="A0A3D8R063"/>
<dbReference type="RefSeq" id="XP_026600268.1">
    <property type="nucleotide sequence ID" value="XM_026751182.1"/>
</dbReference>
<proteinExistence type="predicted"/>